<dbReference type="Pfam" id="PF06961">
    <property type="entry name" value="DUF1294"/>
    <property type="match status" value="1"/>
</dbReference>
<dbReference type="Proteomes" id="UP000184232">
    <property type="component" value="Unassembled WGS sequence"/>
</dbReference>
<dbReference type="OrthoDB" id="1080927at2"/>
<feature type="transmembrane region" description="Helical" evidence="1">
    <location>
        <begin position="6"/>
        <end position="26"/>
    </location>
</feature>
<keyword evidence="1" id="KW-0812">Transmembrane</keyword>
<evidence type="ECO:0000256" key="1">
    <source>
        <dbReference type="SAM" id="Phobius"/>
    </source>
</evidence>
<keyword evidence="1" id="KW-1133">Transmembrane helix</keyword>
<feature type="transmembrane region" description="Helical" evidence="1">
    <location>
        <begin position="64"/>
        <end position="83"/>
    </location>
</feature>
<dbReference type="InterPro" id="IPR010718">
    <property type="entry name" value="DUF1294"/>
</dbReference>
<evidence type="ECO:0000313" key="2">
    <source>
        <dbReference type="EMBL" id="SHI87321.1"/>
    </source>
</evidence>
<organism evidence="2 3">
    <name type="scientific">Flavobacterium haoranii</name>
    <dbReference type="NCBI Taxonomy" id="683124"/>
    <lineage>
        <taxon>Bacteria</taxon>
        <taxon>Pseudomonadati</taxon>
        <taxon>Bacteroidota</taxon>
        <taxon>Flavobacteriia</taxon>
        <taxon>Flavobacteriales</taxon>
        <taxon>Flavobacteriaceae</taxon>
        <taxon>Flavobacterium</taxon>
    </lineage>
</organism>
<keyword evidence="3" id="KW-1185">Reference proteome</keyword>
<dbReference type="InterPro" id="IPR012156">
    <property type="entry name" value="Cold_shock_CspA"/>
</dbReference>
<dbReference type="AlphaFoldDB" id="A0A1M6EP97"/>
<protein>
    <submittedName>
        <fullName evidence="2">Uncharacterized membrane protein YsdA, DUF1294 family</fullName>
    </submittedName>
</protein>
<sequence>MSPVLIYLIFINCVTFFIFGLDKWLARNNKNRISERTLLSFAFVGGIIGGILGMLVFRHKTQKTSFKLAIGAILILQIIALYFKVIPFDYF</sequence>
<gene>
    <name evidence="2" type="ORF">SAMN05444337_1001</name>
</gene>
<dbReference type="GO" id="GO:0003676">
    <property type="term" value="F:nucleic acid binding"/>
    <property type="evidence" value="ECO:0007669"/>
    <property type="project" value="InterPro"/>
</dbReference>
<dbReference type="PIRSF" id="PIRSF002599">
    <property type="entry name" value="Cold_shock_A"/>
    <property type="match status" value="1"/>
</dbReference>
<dbReference type="EMBL" id="FQZH01000001">
    <property type="protein sequence ID" value="SHI87321.1"/>
    <property type="molecule type" value="Genomic_DNA"/>
</dbReference>
<keyword evidence="1" id="KW-0472">Membrane</keyword>
<feature type="transmembrane region" description="Helical" evidence="1">
    <location>
        <begin position="38"/>
        <end position="58"/>
    </location>
</feature>
<dbReference type="RefSeq" id="WP_072782339.1">
    <property type="nucleotide sequence ID" value="NZ_CP045292.1"/>
</dbReference>
<proteinExistence type="predicted"/>
<name>A0A1M6EP97_9FLAO</name>
<evidence type="ECO:0000313" key="3">
    <source>
        <dbReference type="Proteomes" id="UP000184232"/>
    </source>
</evidence>
<reference evidence="2 3" key="1">
    <citation type="submission" date="2016-11" db="EMBL/GenBank/DDBJ databases">
        <authorList>
            <person name="Jaros S."/>
            <person name="Januszkiewicz K."/>
            <person name="Wedrychowicz H."/>
        </authorList>
    </citation>
    <scope>NUCLEOTIDE SEQUENCE [LARGE SCALE GENOMIC DNA]</scope>
    <source>
        <strain evidence="2 3">DSM 22807</strain>
    </source>
</reference>
<accession>A0A1M6EP97</accession>